<dbReference type="GO" id="GO:0005829">
    <property type="term" value="C:cytosol"/>
    <property type="evidence" value="ECO:0007669"/>
    <property type="project" value="TreeGrafter"/>
</dbReference>
<dbReference type="EMBL" id="CAJNOR010004115">
    <property type="protein sequence ID" value="CAF1476467.1"/>
    <property type="molecule type" value="Genomic_DNA"/>
</dbReference>
<keyword evidence="2" id="KW-0479">Metal-binding</keyword>
<dbReference type="EC" id="3.6.1.-" evidence="2"/>
<dbReference type="Proteomes" id="UP000663828">
    <property type="component" value="Unassembled WGS sequence"/>
</dbReference>
<organism evidence="4 5">
    <name type="scientific">Adineta ricciae</name>
    <name type="common">Rotifer</name>
    <dbReference type="NCBI Taxonomy" id="249248"/>
    <lineage>
        <taxon>Eukaryota</taxon>
        <taxon>Metazoa</taxon>
        <taxon>Spiralia</taxon>
        <taxon>Gnathifera</taxon>
        <taxon>Rotifera</taxon>
        <taxon>Eurotatoria</taxon>
        <taxon>Bdelloidea</taxon>
        <taxon>Adinetida</taxon>
        <taxon>Adinetidae</taxon>
        <taxon>Adineta</taxon>
    </lineage>
</organism>
<keyword evidence="2" id="KW-0694">RNA-binding</keyword>
<dbReference type="GO" id="GO:0034353">
    <property type="term" value="F:mRNA 5'-diphosphatase activity"/>
    <property type="evidence" value="ECO:0007669"/>
    <property type="project" value="TreeGrafter"/>
</dbReference>
<dbReference type="InterPro" id="IPR039039">
    <property type="entry name" value="RAI1-like_fam"/>
</dbReference>
<dbReference type="GO" id="GO:0004518">
    <property type="term" value="F:nuclease activity"/>
    <property type="evidence" value="ECO:0007669"/>
    <property type="project" value="UniProtKB-KW"/>
</dbReference>
<keyword evidence="2" id="KW-0378">Hydrolase</keyword>
<evidence type="ECO:0000256" key="2">
    <source>
        <dbReference type="RuleBase" id="RU367113"/>
    </source>
</evidence>
<dbReference type="GO" id="GO:0003723">
    <property type="term" value="F:RNA binding"/>
    <property type="evidence" value="ECO:0007669"/>
    <property type="project" value="UniProtKB-KW"/>
</dbReference>
<dbReference type="GO" id="GO:0000166">
    <property type="term" value="F:nucleotide binding"/>
    <property type="evidence" value="ECO:0007669"/>
    <property type="project" value="UniProtKB-KW"/>
</dbReference>
<dbReference type="InterPro" id="IPR013961">
    <property type="entry name" value="RAI1"/>
</dbReference>
<comment type="function">
    <text evidence="2">Decapping enzyme for NAD-capped RNAs: specifically hydrolyzes the nicotinamide adenine dinucleotide (NAD) cap from a subset of RNAs by removing the entire NAD moiety from the 5'-end of an NAD-capped RNA.</text>
</comment>
<protein>
    <recommendedName>
        <fullName evidence="2">Decapping nuclease</fullName>
        <ecNumber evidence="2">3.6.1.-</ecNumber>
    </recommendedName>
</protein>
<evidence type="ECO:0000313" key="4">
    <source>
        <dbReference type="EMBL" id="CAF1476467.1"/>
    </source>
</evidence>
<proteinExistence type="inferred from homology"/>
<dbReference type="AlphaFoldDB" id="A0A815RFP7"/>
<dbReference type="GO" id="GO:0005634">
    <property type="term" value="C:nucleus"/>
    <property type="evidence" value="ECO:0007669"/>
    <property type="project" value="UniProtKB-SubCell"/>
</dbReference>
<dbReference type="GO" id="GO:0110155">
    <property type="term" value="P:NAD-cap decapping"/>
    <property type="evidence" value="ECO:0007669"/>
    <property type="project" value="TreeGrafter"/>
</dbReference>
<accession>A0A815RFP7</accession>
<dbReference type="PANTHER" id="PTHR12395:SF9">
    <property type="entry name" value="DECAPPING AND EXORIBONUCLEASE PROTEIN"/>
    <property type="match status" value="1"/>
</dbReference>
<gene>
    <name evidence="4" type="ORF">XAT740_LOCUS38285</name>
</gene>
<dbReference type="GO" id="GO:0000956">
    <property type="term" value="P:nuclear-transcribed mRNA catabolic process"/>
    <property type="evidence" value="ECO:0007669"/>
    <property type="project" value="TreeGrafter"/>
</dbReference>
<comment type="similarity">
    <text evidence="1 2">Belongs to the DXO/Dom3Z family.</text>
</comment>
<sequence length="354" mass="41337">MASSVQPKMKGKKYQNGFSKELLIRLHLITTLDDYPLELTDTSLSLVDSYAPQLRGSCTLYWYLPRDPLNITEYRRCTVLPAHTPYFAPPAIPAYLPGGPRQRAHVCKPFYTSLLPLLLTARHARVDIRQYDIVCERNSIRKFVNNNEDYIISVARVGSTIFLRRHPSYRSVDRNDVGFRFEQMCTIQNGFVDGTYHRLVEGRIGELRVLILAETDAVKQENFRESIELKCQQKFVNKSKQHDWWLQAFLGGTNTIIHGRRLNADRSQITHIKEYDISELSDAQTKIQSFQRIHRVLQFLRANVFEERTYLLRQQTDDQIKKKKIYLYEAINDADIEILTFITRDILDQLAINH</sequence>
<dbReference type="PANTHER" id="PTHR12395">
    <property type="entry name" value="DOM-3 RELATED"/>
    <property type="match status" value="1"/>
</dbReference>
<reference evidence="4" key="1">
    <citation type="submission" date="2021-02" db="EMBL/GenBank/DDBJ databases">
        <authorList>
            <person name="Nowell W R."/>
        </authorList>
    </citation>
    <scope>NUCLEOTIDE SEQUENCE</scope>
</reference>
<comment type="cofactor">
    <cofactor evidence="2">
        <name>a divalent metal cation</name>
        <dbReference type="ChEBI" id="CHEBI:60240"/>
    </cofactor>
</comment>
<feature type="domain" description="RAI1-like" evidence="3">
    <location>
        <begin position="112"/>
        <end position="315"/>
    </location>
</feature>
<keyword evidence="2" id="KW-0540">Nuclease</keyword>
<dbReference type="Pfam" id="PF08652">
    <property type="entry name" value="RAI1"/>
    <property type="match status" value="1"/>
</dbReference>
<keyword evidence="2" id="KW-0547">Nucleotide-binding</keyword>
<keyword evidence="2" id="KW-0539">Nucleus</keyword>
<dbReference type="GO" id="GO:0046872">
    <property type="term" value="F:metal ion binding"/>
    <property type="evidence" value="ECO:0007669"/>
    <property type="project" value="UniProtKB-KW"/>
</dbReference>
<evidence type="ECO:0000313" key="5">
    <source>
        <dbReference type="Proteomes" id="UP000663828"/>
    </source>
</evidence>
<evidence type="ECO:0000256" key="1">
    <source>
        <dbReference type="ARBA" id="ARBA00006562"/>
    </source>
</evidence>
<comment type="caution">
    <text evidence="4">The sequence shown here is derived from an EMBL/GenBank/DDBJ whole genome shotgun (WGS) entry which is preliminary data.</text>
</comment>
<name>A0A815RFP7_ADIRI</name>
<keyword evidence="5" id="KW-1185">Reference proteome</keyword>
<evidence type="ECO:0000259" key="3">
    <source>
        <dbReference type="Pfam" id="PF08652"/>
    </source>
</evidence>
<comment type="subcellular location">
    <subcellularLocation>
        <location evidence="2">Nucleus</location>
    </subcellularLocation>
</comment>